<feature type="region of interest" description="Disordered" evidence="3">
    <location>
        <begin position="149"/>
        <end position="169"/>
    </location>
</feature>
<dbReference type="EMBL" id="JADXDR010000082">
    <property type="protein sequence ID" value="KAI7840370.1"/>
    <property type="molecule type" value="Genomic_DNA"/>
</dbReference>
<comment type="caution">
    <text evidence="4">The sequence shown here is derived from an EMBL/GenBank/DDBJ whole genome shotgun (WGS) entry which is preliminary data.</text>
</comment>
<gene>
    <name evidence="4" type="ORF">COHA_005914</name>
</gene>
<dbReference type="GO" id="GO:0003723">
    <property type="term" value="F:RNA binding"/>
    <property type="evidence" value="ECO:0007669"/>
    <property type="project" value="TreeGrafter"/>
</dbReference>
<dbReference type="PANTHER" id="PTHR21551:SF0">
    <property type="entry name" value="PROTEIN ASSOCIATED WITH TOPO II RELATED-1, ISOFORM A"/>
    <property type="match status" value="1"/>
</dbReference>
<evidence type="ECO:0000256" key="2">
    <source>
        <dbReference type="ARBA" id="ARBA00022490"/>
    </source>
</evidence>
<evidence type="ECO:0000256" key="1">
    <source>
        <dbReference type="ARBA" id="ARBA00004201"/>
    </source>
</evidence>
<proteinExistence type="predicted"/>
<protein>
    <submittedName>
        <fullName evidence="4">Uncharacterized protein</fullName>
    </submittedName>
</protein>
<organism evidence="4 5">
    <name type="scientific">Chlorella ohadii</name>
    <dbReference type="NCBI Taxonomy" id="2649997"/>
    <lineage>
        <taxon>Eukaryota</taxon>
        <taxon>Viridiplantae</taxon>
        <taxon>Chlorophyta</taxon>
        <taxon>core chlorophytes</taxon>
        <taxon>Trebouxiophyceae</taxon>
        <taxon>Chlorellales</taxon>
        <taxon>Chlorellaceae</taxon>
        <taxon>Chlorella clade</taxon>
        <taxon>Chlorella</taxon>
    </lineage>
</organism>
<dbReference type="GO" id="GO:0000932">
    <property type="term" value="C:P-body"/>
    <property type="evidence" value="ECO:0007669"/>
    <property type="project" value="UniProtKB-SubCell"/>
</dbReference>
<accession>A0AAD5DM81</accession>
<sequence>MGPPHGMAPQRPQQLQPATLAQRLRALNLADRQDEGYRRPMLRRRYYSEYMDSDEIEHILQMQWRGLHQGSPYLEDYYYQAFVYKYYAKRNRRFFAPETVRELAPTEKMAPDEVAFVKVEGLGRLPFSNIRRPRALLDVAPEDLRKDVTTAEGEQQGGGEAGDAGVPARPLDQEPLLAARIMIEDCMCLLLDVMDIDQIFVAAAGGPVENESPLRTRRALLMEGLAASLRLPETAVVAPPPAGGAPAAAGGEAAGDGVFLRLMSLYKGKRLLARALGVVYPSPEAAAPRHSALVDGDLPALPQRPNLRVVWAALRHLRYLFAGKPGNAEDAAVTAAVATALAEVLRRLHSPDAVADCLAAVLAGDLDGAPLMDTQPDAVLMPLYAPGANAHDTQRPWLADVLTALLQRAAELDLLPATVLEDEATAASAAWRRQLPSLFTLVERHVSALHEAFQAGMAMGEKEAAAEVKALMPIPLVRVLAPHCTPQQAAHLRGRIADLGV</sequence>
<reference evidence="4" key="1">
    <citation type="submission" date="2020-11" db="EMBL/GenBank/DDBJ databases">
        <title>Chlorella ohadii genome sequencing and assembly.</title>
        <authorList>
            <person name="Murik O."/>
            <person name="Treves H."/>
            <person name="Kedem I."/>
            <person name="Shotland Y."/>
            <person name="Kaplan A."/>
        </authorList>
    </citation>
    <scope>NUCLEOTIDE SEQUENCE</scope>
    <source>
        <strain evidence="4">1</strain>
    </source>
</reference>
<dbReference type="GO" id="GO:0033962">
    <property type="term" value="P:P-body assembly"/>
    <property type="evidence" value="ECO:0007669"/>
    <property type="project" value="TreeGrafter"/>
</dbReference>
<evidence type="ECO:0000256" key="3">
    <source>
        <dbReference type="SAM" id="MobiDB-lite"/>
    </source>
</evidence>
<keyword evidence="5" id="KW-1185">Reference proteome</keyword>
<name>A0AAD5DM81_9CHLO</name>
<evidence type="ECO:0000313" key="5">
    <source>
        <dbReference type="Proteomes" id="UP001205105"/>
    </source>
</evidence>
<comment type="subcellular location">
    <subcellularLocation>
        <location evidence="1">Cytoplasm</location>
        <location evidence="1">P-body</location>
    </subcellularLocation>
</comment>
<dbReference type="InterPro" id="IPR039900">
    <property type="entry name" value="Pat1-like"/>
</dbReference>
<dbReference type="Proteomes" id="UP001205105">
    <property type="component" value="Unassembled WGS sequence"/>
</dbReference>
<dbReference type="AlphaFoldDB" id="A0AAD5DM81"/>
<dbReference type="GO" id="GO:0000290">
    <property type="term" value="P:deadenylation-dependent decapping of nuclear-transcribed mRNA"/>
    <property type="evidence" value="ECO:0007669"/>
    <property type="project" value="InterPro"/>
</dbReference>
<dbReference type="PANTHER" id="PTHR21551">
    <property type="entry name" value="TOPOISOMERASE II-ASSOCIATED PROTEIN PAT1"/>
    <property type="match status" value="1"/>
</dbReference>
<evidence type="ECO:0000313" key="4">
    <source>
        <dbReference type="EMBL" id="KAI7840370.1"/>
    </source>
</evidence>
<keyword evidence="2" id="KW-0963">Cytoplasm</keyword>